<dbReference type="InterPro" id="IPR011051">
    <property type="entry name" value="RmlC_Cupin_sf"/>
</dbReference>
<reference evidence="13" key="1">
    <citation type="journal article" date="2019" name="Int. J. Syst. Evol. Microbiol.">
        <title>The Global Catalogue of Microorganisms (GCM) 10K type strain sequencing project: providing services to taxonomists for standard genome sequencing and annotation.</title>
        <authorList>
            <consortium name="The Broad Institute Genomics Platform"/>
            <consortium name="The Broad Institute Genome Sequencing Center for Infectious Disease"/>
            <person name="Wu L."/>
            <person name="Ma J."/>
        </authorList>
    </citation>
    <scope>NUCLEOTIDE SEQUENCE [LARGE SCALE GENOMIC DNA]</scope>
    <source>
        <strain evidence="13">JCM 17564</strain>
    </source>
</reference>
<comment type="similarity">
    <text evidence="1 8">Belongs to the mannose-6-phosphate isomerase type 2 family.</text>
</comment>
<evidence type="ECO:0000256" key="3">
    <source>
        <dbReference type="ARBA" id="ARBA00022679"/>
    </source>
</evidence>
<dbReference type="InterPro" id="IPR006375">
    <property type="entry name" value="Man1P_GuaTrfase/Man6P_Isoase"/>
</dbReference>
<evidence type="ECO:0000256" key="7">
    <source>
        <dbReference type="ARBA" id="ARBA00047343"/>
    </source>
</evidence>
<dbReference type="EMBL" id="BAABBR010000001">
    <property type="protein sequence ID" value="GAA4029086.1"/>
    <property type="molecule type" value="Genomic_DNA"/>
</dbReference>
<gene>
    <name evidence="12" type="ORF">GCM10022281_05260</name>
</gene>
<dbReference type="GO" id="GO:0016853">
    <property type="term" value="F:isomerase activity"/>
    <property type="evidence" value="ECO:0007669"/>
    <property type="project" value="UniProtKB-KW"/>
</dbReference>
<dbReference type="SUPFAM" id="SSF51182">
    <property type="entry name" value="RmlC-like cupins"/>
    <property type="match status" value="1"/>
</dbReference>
<feature type="domain" description="Nucleotidyl transferase" evidence="9">
    <location>
        <begin position="6"/>
        <end position="287"/>
    </location>
</feature>
<keyword evidence="4 12" id="KW-0548">Nucleotidyltransferase</keyword>
<dbReference type="Gene3D" id="3.90.550.10">
    <property type="entry name" value="Spore Coat Polysaccharide Biosynthesis Protein SpsA, Chain A"/>
    <property type="match status" value="1"/>
</dbReference>
<feature type="domain" description="MannoseP isomerase/GMP-like beta-helix" evidence="11">
    <location>
        <begin position="294"/>
        <end position="349"/>
    </location>
</feature>
<protein>
    <recommendedName>
        <fullName evidence="2">mannose-1-phosphate guanylyltransferase</fullName>
        <ecNumber evidence="2">2.7.7.13</ecNumber>
    </recommendedName>
</protein>
<dbReference type="NCBIfam" id="TIGR01479">
    <property type="entry name" value="GMP_PMI"/>
    <property type="match status" value="1"/>
</dbReference>
<dbReference type="EC" id="2.7.7.13" evidence="2"/>
<keyword evidence="3" id="KW-0808">Transferase</keyword>
<sequence length="472" mass="51660">MTSIRPVILSGGSGTRLWPLSRESFPKQLLPISSARTMLQETALRVVNADYRAPIVIAGEDHRFFIQRQLEQAGVDVDAILLEPKGRNTAAAALLAAMWSLSRGEDDLLLLLPSDHVIEDHEAFARAVQGGIAAAEQGGIVTFGARPTEANTQYGYIEVSDAVGVGAAHPVKRFIEKPDRAAAEDYVNRGGHYWNSGIFLFKASALAEEAGRHLPDLVSAISESLDQQSTDGKFVRPERSAFERAPSISIDYGIMEKTDRAYVVPVDMAWSDVGSWGAVWQIAEKDANGNALKGEIIAIDTRDSIIRAEGTVTVAAVGLERMVVVAVRDAVFIAPIERAAEVREVVERLRKEKTQLAILPSRVERPWGSYETKDIGARFQIKHILVAPGETLSLQMHYHRSEHWVVVSGTAEVTVGDEVKLLQENQSTYIPAGTTHRLANPGKVPLELVEVQCGPYLGEDDIVRIDDQYGRA</sequence>
<keyword evidence="5" id="KW-0547">Nucleotide-binding</keyword>
<comment type="catalytic activity">
    <reaction evidence="7">
        <text>alpha-D-mannose 1-phosphate + GTP + H(+) = GDP-alpha-D-mannose + diphosphate</text>
        <dbReference type="Rhea" id="RHEA:15229"/>
        <dbReference type="ChEBI" id="CHEBI:15378"/>
        <dbReference type="ChEBI" id="CHEBI:33019"/>
        <dbReference type="ChEBI" id="CHEBI:37565"/>
        <dbReference type="ChEBI" id="CHEBI:57527"/>
        <dbReference type="ChEBI" id="CHEBI:58409"/>
        <dbReference type="EC" id="2.7.7.13"/>
    </reaction>
</comment>
<accession>A0ABP7TNZ0</accession>
<dbReference type="SUPFAM" id="SSF53448">
    <property type="entry name" value="Nucleotide-diphospho-sugar transferases"/>
    <property type="match status" value="1"/>
</dbReference>
<evidence type="ECO:0000259" key="9">
    <source>
        <dbReference type="Pfam" id="PF00483"/>
    </source>
</evidence>
<dbReference type="CDD" id="cd02213">
    <property type="entry name" value="cupin_PMI_typeII_C"/>
    <property type="match status" value="1"/>
</dbReference>
<dbReference type="Pfam" id="PF22640">
    <property type="entry name" value="ManC_GMP_beta-helix"/>
    <property type="match status" value="1"/>
</dbReference>
<dbReference type="PANTHER" id="PTHR46390:SF1">
    <property type="entry name" value="MANNOSE-1-PHOSPHATE GUANYLYLTRANSFERASE"/>
    <property type="match status" value="1"/>
</dbReference>
<keyword evidence="13" id="KW-1185">Reference proteome</keyword>
<evidence type="ECO:0000256" key="6">
    <source>
        <dbReference type="ARBA" id="ARBA00023134"/>
    </source>
</evidence>
<feature type="domain" description="Mannose-6-phosphate isomerase type II C-terminal" evidence="10">
    <location>
        <begin position="361"/>
        <end position="467"/>
    </location>
</feature>
<evidence type="ECO:0000256" key="1">
    <source>
        <dbReference type="ARBA" id="ARBA00006115"/>
    </source>
</evidence>
<evidence type="ECO:0000256" key="2">
    <source>
        <dbReference type="ARBA" id="ARBA00012387"/>
    </source>
</evidence>
<evidence type="ECO:0000256" key="4">
    <source>
        <dbReference type="ARBA" id="ARBA00022695"/>
    </source>
</evidence>
<evidence type="ECO:0000313" key="13">
    <source>
        <dbReference type="Proteomes" id="UP001424459"/>
    </source>
</evidence>
<dbReference type="InterPro" id="IPR054566">
    <property type="entry name" value="ManC/GMP-like_b-helix"/>
</dbReference>
<dbReference type="InterPro" id="IPR005835">
    <property type="entry name" value="NTP_transferase_dom"/>
</dbReference>
<dbReference type="Pfam" id="PF01050">
    <property type="entry name" value="MannoseP_isomer"/>
    <property type="match status" value="1"/>
</dbReference>
<dbReference type="InterPro" id="IPR029044">
    <property type="entry name" value="Nucleotide-diphossugar_trans"/>
</dbReference>
<comment type="caution">
    <text evidence="12">The sequence shown here is derived from an EMBL/GenBank/DDBJ whole genome shotgun (WGS) entry which is preliminary data.</text>
</comment>
<keyword evidence="6" id="KW-0342">GTP-binding</keyword>
<name>A0ABP7TNZ0_9SPHN</name>
<dbReference type="CDD" id="cd02509">
    <property type="entry name" value="GDP-M1P_Guanylyltransferase"/>
    <property type="match status" value="1"/>
</dbReference>
<dbReference type="InterPro" id="IPR001538">
    <property type="entry name" value="Man6P_isomerase-2_C"/>
</dbReference>
<evidence type="ECO:0000259" key="10">
    <source>
        <dbReference type="Pfam" id="PF01050"/>
    </source>
</evidence>
<dbReference type="GO" id="GO:0016779">
    <property type="term" value="F:nucleotidyltransferase activity"/>
    <property type="evidence" value="ECO:0007669"/>
    <property type="project" value="UniProtKB-KW"/>
</dbReference>
<dbReference type="RefSeq" id="WP_344695441.1">
    <property type="nucleotide sequence ID" value="NZ_BAABBR010000001.1"/>
</dbReference>
<keyword evidence="12" id="KW-0413">Isomerase</keyword>
<evidence type="ECO:0000313" key="12">
    <source>
        <dbReference type="EMBL" id="GAA4029086.1"/>
    </source>
</evidence>
<dbReference type="InterPro" id="IPR014710">
    <property type="entry name" value="RmlC-like_jellyroll"/>
</dbReference>
<organism evidence="12 13">
    <name type="scientific">Sphingomonas rosea</name>
    <dbReference type="NCBI Taxonomy" id="335605"/>
    <lineage>
        <taxon>Bacteria</taxon>
        <taxon>Pseudomonadati</taxon>
        <taxon>Pseudomonadota</taxon>
        <taxon>Alphaproteobacteria</taxon>
        <taxon>Sphingomonadales</taxon>
        <taxon>Sphingomonadaceae</taxon>
        <taxon>Sphingomonas</taxon>
    </lineage>
</organism>
<dbReference type="Proteomes" id="UP001424459">
    <property type="component" value="Unassembled WGS sequence"/>
</dbReference>
<dbReference type="Gene3D" id="2.60.120.10">
    <property type="entry name" value="Jelly Rolls"/>
    <property type="match status" value="1"/>
</dbReference>
<dbReference type="Pfam" id="PF00483">
    <property type="entry name" value="NTP_transferase"/>
    <property type="match status" value="1"/>
</dbReference>
<evidence type="ECO:0000256" key="8">
    <source>
        <dbReference type="RuleBase" id="RU004190"/>
    </source>
</evidence>
<dbReference type="PANTHER" id="PTHR46390">
    <property type="entry name" value="MANNOSE-1-PHOSPHATE GUANYLYLTRANSFERASE"/>
    <property type="match status" value="1"/>
</dbReference>
<evidence type="ECO:0000259" key="11">
    <source>
        <dbReference type="Pfam" id="PF22640"/>
    </source>
</evidence>
<proteinExistence type="inferred from homology"/>
<evidence type="ECO:0000256" key="5">
    <source>
        <dbReference type="ARBA" id="ARBA00022741"/>
    </source>
</evidence>
<dbReference type="InterPro" id="IPR051161">
    <property type="entry name" value="Mannose-6P_isomerase_type2"/>
</dbReference>
<dbReference type="InterPro" id="IPR049577">
    <property type="entry name" value="GMPP_N"/>
</dbReference>